<evidence type="ECO:0000256" key="5">
    <source>
        <dbReference type="ARBA" id="ARBA00022705"/>
    </source>
</evidence>
<comment type="caution">
    <text evidence="10">The sequence shown here is derived from an EMBL/GenBank/DDBJ whole genome shotgun (WGS) entry which is preliminary data.</text>
</comment>
<evidence type="ECO:0000259" key="9">
    <source>
        <dbReference type="Pfam" id="PF03175"/>
    </source>
</evidence>
<gene>
    <name evidence="10" type="ORF">RND71_003221</name>
</gene>
<organism evidence="10 11">
    <name type="scientific">Anisodus tanguticus</name>
    <dbReference type="NCBI Taxonomy" id="243964"/>
    <lineage>
        <taxon>Eukaryota</taxon>
        <taxon>Viridiplantae</taxon>
        <taxon>Streptophyta</taxon>
        <taxon>Embryophyta</taxon>
        <taxon>Tracheophyta</taxon>
        <taxon>Spermatophyta</taxon>
        <taxon>Magnoliopsida</taxon>
        <taxon>eudicotyledons</taxon>
        <taxon>Gunneridae</taxon>
        <taxon>Pentapetalae</taxon>
        <taxon>asterids</taxon>
        <taxon>lamiids</taxon>
        <taxon>Solanales</taxon>
        <taxon>Solanaceae</taxon>
        <taxon>Solanoideae</taxon>
        <taxon>Hyoscyameae</taxon>
        <taxon>Anisodus</taxon>
    </lineage>
</organism>
<keyword evidence="3" id="KW-0808">Transferase</keyword>
<dbReference type="AlphaFoldDB" id="A0AAE1SW91"/>
<sequence length="261" mass="30014">MSRASAHFSDIIQDLERKLSCLGCAAYSLWLYNREVSWNLKPDFLHKFSDPLSDLSWTSESTLRHQSQCYHKALYRLSSRVGDKQTQTADILRRVTPPLIIEEKKMKGFLQNSHRIENEWLCSSPSFQGSESQIEELKFAVKLGYTVLPMKGYLFEKGEGSPFKDFVSSLSDNRIWAKQKGNAVMSYIQLLIMNSLYGRLGISPESTVNDVVDDARRKYLLQTSVKFLYSHPLENNWHSVAYRVNTQSTVDKWTPNKNSAV</sequence>
<dbReference type="InterPro" id="IPR004868">
    <property type="entry name" value="DNA-dir_DNA_pol_B_mt/vir"/>
</dbReference>
<evidence type="ECO:0000256" key="3">
    <source>
        <dbReference type="ARBA" id="ARBA00022679"/>
    </source>
</evidence>
<keyword evidence="4" id="KW-0548">Nucleotidyltransferase</keyword>
<evidence type="ECO:0000256" key="7">
    <source>
        <dbReference type="ARBA" id="ARBA00023125"/>
    </source>
</evidence>
<keyword evidence="5" id="KW-0235">DNA replication</keyword>
<dbReference type="GO" id="GO:0003677">
    <property type="term" value="F:DNA binding"/>
    <property type="evidence" value="ECO:0007669"/>
    <property type="project" value="UniProtKB-KW"/>
</dbReference>
<dbReference type="Proteomes" id="UP001291623">
    <property type="component" value="Unassembled WGS sequence"/>
</dbReference>
<dbReference type="InterPro" id="IPR043502">
    <property type="entry name" value="DNA/RNA_pol_sf"/>
</dbReference>
<evidence type="ECO:0000256" key="2">
    <source>
        <dbReference type="ARBA" id="ARBA00012417"/>
    </source>
</evidence>
<dbReference type="EMBL" id="JAVYJV010000002">
    <property type="protein sequence ID" value="KAK4376925.1"/>
    <property type="molecule type" value="Genomic_DNA"/>
</dbReference>
<dbReference type="Pfam" id="PF03175">
    <property type="entry name" value="DNA_pol_B_2"/>
    <property type="match status" value="1"/>
</dbReference>
<protein>
    <recommendedName>
        <fullName evidence="2">DNA-directed DNA polymerase</fullName>
        <ecNumber evidence="2">2.7.7.7</ecNumber>
    </recommendedName>
</protein>
<accession>A0AAE1SW91</accession>
<evidence type="ECO:0000313" key="10">
    <source>
        <dbReference type="EMBL" id="KAK4376925.1"/>
    </source>
</evidence>
<evidence type="ECO:0000313" key="11">
    <source>
        <dbReference type="Proteomes" id="UP001291623"/>
    </source>
</evidence>
<dbReference type="EC" id="2.7.7.7" evidence="2"/>
<reference evidence="10" key="1">
    <citation type="submission" date="2023-12" db="EMBL/GenBank/DDBJ databases">
        <title>Genome assembly of Anisodus tanguticus.</title>
        <authorList>
            <person name="Wang Y.-J."/>
        </authorList>
    </citation>
    <scope>NUCLEOTIDE SEQUENCE</scope>
    <source>
        <strain evidence="10">KB-2021</strain>
        <tissue evidence="10">Leaf</tissue>
    </source>
</reference>
<evidence type="ECO:0000256" key="1">
    <source>
        <dbReference type="ARBA" id="ARBA00005755"/>
    </source>
</evidence>
<comment type="catalytic activity">
    <reaction evidence="8">
        <text>DNA(n) + a 2'-deoxyribonucleoside 5'-triphosphate = DNA(n+1) + diphosphate</text>
        <dbReference type="Rhea" id="RHEA:22508"/>
        <dbReference type="Rhea" id="RHEA-COMP:17339"/>
        <dbReference type="Rhea" id="RHEA-COMP:17340"/>
        <dbReference type="ChEBI" id="CHEBI:33019"/>
        <dbReference type="ChEBI" id="CHEBI:61560"/>
        <dbReference type="ChEBI" id="CHEBI:173112"/>
        <dbReference type="EC" id="2.7.7.7"/>
    </reaction>
</comment>
<evidence type="ECO:0000256" key="6">
    <source>
        <dbReference type="ARBA" id="ARBA00022932"/>
    </source>
</evidence>
<keyword evidence="11" id="KW-1185">Reference proteome</keyword>
<dbReference type="SUPFAM" id="SSF56672">
    <property type="entry name" value="DNA/RNA polymerases"/>
    <property type="match status" value="1"/>
</dbReference>
<evidence type="ECO:0000256" key="4">
    <source>
        <dbReference type="ARBA" id="ARBA00022695"/>
    </source>
</evidence>
<comment type="similarity">
    <text evidence="1">Belongs to the DNA polymerase type-B family.</text>
</comment>
<proteinExistence type="inferred from homology"/>
<dbReference type="GO" id="GO:0003887">
    <property type="term" value="F:DNA-directed DNA polymerase activity"/>
    <property type="evidence" value="ECO:0007669"/>
    <property type="project" value="UniProtKB-KW"/>
</dbReference>
<evidence type="ECO:0000256" key="8">
    <source>
        <dbReference type="ARBA" id="ARBA00049244"/>
    </source>
</evidence>
<keyword evidence="6" id="KW-0239">DNA-directed DNA polymerase</keyword>
<dbReference type="GO" id="GO:0000166">
    <property type="term" value="F:nucleotide binding"/>
    <property type="evidence" value="ECO:0007669"/>
    <property type="project" value="InterPro"/>
</dbReference>
<name>A0AAE1SW91_9SOLA</name>
<dbReference type="GO" id="GO:0006260">
    <property type="term" value="P:DNA replication"/>
    <property type="evidence" value="ECO:0007669"/>
    <property type="project" value="UniProtKB-KW"/>
</dbReference>
<feature type="domain" description="DNA-directed DNA polymerase family B mitochondria/virus" evidence="9">
    <location>
        <begin position="106"/>
        <end position="217"/>
    </location>
</feature>
<keyword evidence="7" id="KW-0238">DNA-binding</keyword>